<gene>
    <name evidence="2" type="ORF">ACFO3U_10865</name>
</gene>
<dbReference type="InterPro" id="IPR011889">
    <property type="entry name" value="Liste_lipo_26"/>
</dbReference>
<feature type="chain" id="PRO_5045259645" evidence="1">
    <location>
        <begin position="19"/>
        <end position="881"/>
    </location>
</feature>
<dbReference type="RefSeq" id="WP_379741963.1">
    <property type="nucleotide sequence ID" value="NZ_JBHSGW010000025.1"/>
</dbReference>
<dbReference type="Proteomes" id="UP001595885">
    <property type="component" value="Unassembled WGS sequence"/>
</dbReference>
<name>A0ABV9P4D6_9FLAO</name>
<reference evidence="3" key="1">
    <citation type="journal article" date="2019" name="Int. J. Syst. Evol. Microbiol.">
        <title>The Global Catalogue of Microorganisms (GCM) 10K type strain sequencing project: providing services to taxonomists for standard genome sequencing and annotation.</title>
        <authorList>
            <consortium name="The Broad Institute Genomics Platform"/>
            <consortium name="The Broad Institute Genome Sequencing Center for Infectious Disease"/>
            <person name="Wu L."/>
            <person name="Ma J."/>
        </authorList>
    </citation>
    <scope>NUCLEOTIDE SEQUENCE [LARGE SCALE GENOMIC DNA]</scope>
    <source>
        <strain evidence="3">CCUG 50349</strain>
    </source>
</reference>
<dbReference type="EMBL" id="JBHSGW010000025">
    <property type="protein sequence ID" value="MFC4740493.1"/>
    <property type="molecule type" value="Genomic_DNA"/>
</dbReference>
<evidence type="ECO:0000313" key="2">
    <source>
        <dbReference type="EMBL" id="MFC4740493.1"/>
    </source>
</evidence>
<dbReference type="Pfam" id="PF03382">
    <property type="entry name" value="DUF285"/>
    <property type="match status" value="1"/>
</dbReference>
<evidence type="ECO:0000256" key="1">
    <source>
        <dbReference type="SAM" id="SignalP"/>
    </source>
</evidence>
<dbReference type="NCBIfam" id="NF033708">
    <property type="entry name" value="T9SS_Cterm_ChiA"/>
    <property type="match status" value="1"/>
</dbReference>
<feature type="signal peptide" evidence="1">
    <location>
        <begin position="1"/>
        <end position="18"/>
    </location>
</feature>
<dbReference type="InterPro" id="IPR005046">
    <property type="entry name" value="DUF285"/>
</dbReference>
<organism evidence="2 3">
    <name type="scientific">Flavobacterium ponti</name>
    <dbReference type="NCBI Taxonomy" id="665133"/>
    <lineage>
        <taxon>Bacteria</taxon>
        <taxon>Pseudomonadati</taxon>
        <taxon>Bacteroidota</taxon>
        <taxon>Flavobacteriia</taxon>
        <taxon>Flavobacteriales</taxon>
        <taxon>Flavobacteriaceae</taxon>
        <taxon>Flavobacterium</taxon>
    </lineage>
</organism>
<proteinExistence type="predicted"/>
<dbReference type="SUPFAM" id="SSF141571">
    <property type="entry name" value="Pentapeptide repeat-like"/>
    <property type="match status" value="1"/>
</dbReference>
<evidence type="ECO:0000313" key="3">
    <source>
        <dbReference type="Proteomes" id="UP001595885"/>
    </source>
</evidence>
<keyword evidence="1" id="KW-0732">Signal</keyword>
<comment type="caution">
    <text evidence="2">The sequence shown here is derived from an EMBL/GenBank/DDBJ whole genome shotgun (WGS) entry which is preliminary data.</text>
</comment>
<dbReference type="NCBIfam" id="TIGR02167">
    <property type="entry name" value="Liste_lipo_26"/>
    <property type="match status" value="4"/>
</dbReference>
<accession>A0ABV9P4D6</accession>
<protein>
    <submittedName>
        <fullName evidence="2">BspA family leucine-rich repeat surface protein</fullName>
    </submittedName>
</protein>
<sequence>MKKRITFLFLFFVGTMLSQSFITTWKTDNAGISNSNQITIPTNGNGYNYSIDWENDGIIDNTNVTGTITHTYATAGTYTVAITGNFPRIYFNNTGDQLKILSVEQWGSISWRSFQNSFYGCSNLVINAADTPNLTLVSNMANAFRDATSLNQNLDTWDVSNVTNMSNMFNGATNFNVNISNWDVSNVVNMSNMFNGATSFNRNINGWNVSNVINMAGMFRDATSFDRNLGGWNVANVTNMASMFYGATVFNRNIGGWDVSSVTLMNSMLRNAPAFDQNLGNWNVSNVTNMNNMLRGSKLSDANYDSLLAGWSALSLQPNISFHAGNSEYCASAVQRQSIITDFNWTINDAISATCASCATFTTWDGSAWSNGTPNITTSAIFTGNYNSFSNLTFCSITVQNNANVTITAGNTFTVEKAISVTSGSLIVENYAAIVQNDVFPNSGNIIVKRNSTPMIRLDYTAWSSPVVGQQLLAFSPNTVLTRFYEYLYTGTTTATSYQTVDANTNFVPGKGYLIRVDNTWPTSSPAVYNGVFTGVPNNGDYTAPIGIGFNLIGNPYPSPINSDTFLVNNPGISTLYFWTHTVAANASGIYPQSNYASYTTLGGTAAAAGGNPPVGFVQTGQGFYVNSSVSGSAVFNNAQRVPNTASNQFFKNASNTVVDKHRIWLSLKDASNNYNQILVGYMDGATNAVDTAIDGKVLETNNTILYNLLDSEAYVIQGRQMPFSDNDEVLLGFKALTAGTYTIDIDDFDGLFLNQDVFINDKFNNTIHNLKVSPYTFTTAQGDFTSRFSVVYKNTALSNQVFESNSFTVLLSANNEIQFLSTQTAIDNVRIYDLSGRLLIEKNNVNDTNLTIMNNFNTSVLLVKTTLNDGKVEVKKLINN</sequence>
<keyword evidence="3" id="KW-1185">Reference proteome</keyword>